<dbReference type="InterPro" id="IPR001461">
    <property type="entry name" value="Aspartic_peptidase_A1"/>
</dbReference>
<evidence type="ECO:0000313" key="4">
    <source>
        <dbReference type="EMBL" id="CAI9269674.1"/>
    </source>
</evidence>
<dbReference type="AlphaFoldDB" id="A0AA35V3C2"/>
<proteinExistence type="inferred from homology"/>
<evidence type="ECO:0000259" key="3">
    <source>
        <dbReference type="Pfam" id="PF14543"/>
    </source>
</evidence>
<dbReference type="GO" id="GO:0004190">
    <property type="term" value="F:aspartic-type endopeptidase activity"/>
    <property type="evidence" value="ECO:0007669"/>
    <property type="project" value="InterPro"/>
</dbReference>
<dbReference type="SUPFAM" id="SSF50630">
    <property type="entry name" value="Acid proteases"/>
    <property type="match status" value="1"/>
</dbReference>
<keyword evidence="5" id="KW-1185">Reference proteome</keyword>
<organism evidence="4 5">
    <name type="scientific">Lactuca saligna</name>
    <name type="common">Willowleaf lettuce</name>
    <dbReference type="NCBI Taxonomy" id="75948"/>
    <lineage>
        <taxon>Eukaryota</taxon>
        <taxon>Viridiplantae</taxon>
        <taxon>Streptophyta</taxon>
        <taxon>Embryophyta</taxon>
        <taxon>Tracheophyta</taxon>
        <taxon>Spermatophyta</taxon>
        <taxon>Magnoliopsida</taxon>
        <taxon>eudicotyledons</taxon>
        <taxon>Gunneridae</taxon>
        <taxon>Pentapetalae</taxon>
        <taxon>asterids</taxon>
        <taxon>campanulids</taxon>
        <taxon>Asterales</taxon>
        <taxon>Asteraceae</taxon>
        <taxon>Cichorioideae</taxon>
        <taxon>Cichorieae</taxon>
        <taxon>Lactucinae</taxon>
        <taxon>Lactuca</taxon>
    </lineage>
</organism>
<reference evidence="4" key="1">
    <citation type="submission" date="2023-04" db="EMBL/GenBank/DDBJ databases">
        <authorList>
            <person name="Vijverberg K."/>
            <person name="Xiong W."/>
            <person name="Schranz E."/>
        </authorList>
    </citation>
    <scope>NUCLEOTIDE SEQUENCE</scope>
</reference>
<comment type="similarity">
    <text evidence="1">Belongs to the peptidase A1 family.</text>
</comment>
<dbReference type="PANTHER" id="PTHR13683">
    <property type="entry name" value="ASPARTYL PROTEASES"/>
    <property type="match status" value="1"/>
</dbReference>
<evidence type="ECO:0000259" key="2">
    <source>
        <dbReference type="Pfam" id="PF14541"/>
    </source>
</evidence>
<feature type="domain" description="Xylanase inhibitor N-terminal" evidence="3">
    <location>
        <begin position="13"/>
        <end position="113"/>
    </location>
</feature>
<dbReference type="Gene3D" id="2.40.70.10">
    <property type="entry name" value="Acid Proteases"/>
    <property type="match status" value="1"/>
</dbReference>
<evidence type="ECO:0000313" key="5">
    <source>
        <dbReference type="Proteomes" id="UP001177003"/>
    </source>
</evidence>
<feature type="domain" description="Xylanase inhibitor C-terminal" evidence="2">
    <location>
        <begin position="116"/>
        <end position="225"/>
    </location>
</feature>
<dbReference type="InterPro" id="IPR032861">
    <property type="entry name" value="TAXi_N"/>
</dbReference>
<accession>A0AA35V3C2</accession>
<name>A0AA35V3C2_LACSI</name>
<sequence length="243" mass="27571">MYDFSFFEQIPITICDPTSSSTSSPILYSDERCSPKSNSCPNNQCTYDLHYGDGCGTLGYYVFDLMHFKIVVGKSYFLNTSTSVLFGCSPSKTGRLSQTDKTLDEIMRLGRQSMWHYNVNLESISVIVQTLTIDHSVFALSDHQPGIIIDSGTTLVYITEEAYTPVVDAIKHAASNFIQPLMSSENFCYSFNSSYFYTGIFPIVRFNFTGGASMDFKPRTILYANSPWLSDKIKHQSYYWRRV</sequence>
<evidence type="ECO:0008006" key="6">
    <source>
        <dbReference type="Google" id="ProtNLM"/>
    </source>
</evidence>
<dbReference type="EMBL" id="OX465077">
    <property type="protein sequence ID" value="CAI9269674.1"/>
    <property type="molecule type" value="Genomic_DNA"/>
</dbReference>
<dbReference type="PANTHER" id="PTHR13683:SF810">
    <property type="entry name" value="NEPENTHESIN"/>
    <property type="match status" value="1"/>
</dbReference>
<dbReference type="GO" id="GO:0006508">
    <property type="term" value="P:proteolysis"/>
    <property type="evidence" value="ECO:0007669"/>
    <property type="project" value="InterPro"/>
</dbReference>
<dbReference type="Proteomes" id="UP001177003">
    <property type="component" value="Chromosome 1"/>
</dbReference>
<dbReference type="Pfam" id="PF14543">
    <property type="entry name" value="TAXi_N"/>
    <property type="match status" value="1"/>
</dbReference>
<gene>
    <name evidence="4" type="ORF">LSALG_LOCUS10030</name>
</gene>
<dbReference type="InterPro" id="IPR032799">
    <property type="entry name" value="TAXi_C"/>
</dbReference>
<evidence type="ECO:0000256" key="1">
    <source>
        <dbReference type="ARBA" id="ARBA00007447"/>
    </source>
</evidence>
<protein>
    <recommendedName>
        <fullName evidence="6">Peptidase A1 domain-containing protein</fullName>
    </recommendedName>
</protein>
<dbReference type="Pfam" id="PF14541">
    <property type="entry name" value="TAXi_C"/>
    <property type="match status" value="1"/>
</dbReference>
<dbReference type="InterPro" id="IPR021109">
    <property type="entry name" value="Peptidase_aspartic_dom_sf"/>
</dbReference>